<evidence type="ECO:0000256" key="1">
    <source>
        <dbReference type="SAM" id="MobiDB-lite"/>
    </source>
</evidence>
<keyword evidence="4" id="KW-1185">Reference proteome</keyword>
<feature type="compositionally biased region" description="Low complexity" evidence="1">
    <location>
        <begin position="1291"/>
        <end position="1302"/>
    </location>
</feature>
<sequence length="1449" mass="151049">MAAPGSPAHLLLAAAGVAVGDFVGGQYSVAGRALIHERIVVALNLATPDTASIITVDGDAYEEQLRSTADVRPWDVLPGGSPGGVFPWAPGLVAPAGPVVPNVAGGALAPAPAPAAAAVTGPAALAVAPAVPGAAAVPAAGWVGPPPASPGGDAHIFAIVRDVRGVLRADFRSMVALMRWLAEIGLGPESPGVEIHQMGCVVIEPAVAYDPVRATNFGHLELVASVQVQEELQREMAAAKERRKDRHRDLFPLPLLAAADVAPGSSGTRRRVRACGAFSRTLGRAGAAVHALNYLCGDRSSPAPMPSAGQRCAAARIWDSIVALGPGPDAHRGGVSVPSGALRELLAGSALCPGGGGPTTPYVPDLVSWPDAAAFLRATVERNAGDVRFSIASADFDVAFYHMRAPDGMEEYLTLPPIPATYFAPRGIAVAGVDGESLLLPQVVALPRGIRWALHLCREVLQISLGRAGFSPSDLILDGHCGCQVTDDPGSVVGVGYVDNYFVLGGPPKTASERLRAVADDLTRRGLAVHELEAPSKGRDFLGLSLREGRWLSLRARSAWRLRAAIRAALQRQVISGFLPRVLTGHIARALLLRRELLCILGATYACIEAAGPTAAPLWPTVRRELELVHDLLPLCPADLGAAWLGRVACAGASPFGLGDVARRAPQDLAGAIGRVAEKWRGLAIAHRQHPWRIVKEPISALVLTPERVKWRSKCEAHDGWRSEFFEPPLRQATEEVEGLGYLFTELFARGLFADVSELFQRPARPVGDFFQCSTSWLGIGSYRYGDRIFVEGSGVDQAYPNLRAACWPVVVYDVNRKLLAEAAPFRLYIDCLATVRGAGRPEVAASASCHRAHLWAGRAEAFQDATVVTVKAHLNQSAVKNGQTTHSELDGNARADMRAEEGAAAARAPLADIQCLEGCQVIARQAAQYAERQEVHTSRCGLMDSMGAGARKLIDLGEWPEGPDESGGVLCGDSSACSVSKVHEVSGTFPGSGVSIKSCSPSLGPSGLQAAREAAALQELEKREAAMLQRLQHSHLVGRCRLEEMESSLLRPPACWQEETGGAAGEGNPLARTPRGVRLAMQPLGGSRARAGTSWGLAAALAGAAARCLVLPAGPARLRPAPRRAAVACGYDRGRAWGGGGTTGPQEVGHTGCSSEQSVQDLWDSVGSGTRAEGDGGSPSGGGSEQSVQDLWDSVGSGTGAQAEGGSLFGGRSEQSVEDLWDSVGSGTGAEAEGGSPFGGRSEQSVEDLWDSVGSGTGAEAEGGSPFGGGSEQGVGSPFGTGDTSGWGSGPPAAGPSGDSGQRLVGFSMHKDLTYQEALSQEPGFCDWVIKTSQGPDARGKLVDFAQWLQEQGVPSVGGGAPVHGIGLRPIGDTSGWGSGPPAAGPSGDSGQRLVGFSMHKDLTYQEALSQEPGFCDWVIKTSQGPDARGKLVDFAQWLQEQGIDPLA</sequence>
<name>A0ABN9SZ52_9DINO</name>
<gene>
    <name evidence="3" type="ORF">PCOR1329_LOCUS33947</name>
</gene>
<evidence type="ECO:0008006" key="5">
    <source>
        <dbReference type="Google" id="ProtNLM"/>
    </source>
</evidence>
<evidence type="ECO:0000313" key="4">
    <source>
        <dbReference type="Proteomes" id="UP001189429"/>
    </source>
</evidence>
<feature type="chain" id="PRO_5046930282" description="RNA-directed RNA polymerase" evidence="2">
    <location>
        <begin position="21"/>
        <end position="1449"/>
    </location>
</feature>
<accession>A0ABN9SZ52</accession>
<comment type="caution">
    <text evidence="3">The sequence shown here is derived from an EMBL/GenBank/DDBJ whole genome shotgun (WGS) entry which is preliminary data.</text>
</comment>
<dbReference type="EMBL" id="CAUYUJ010014181">
    <property type="protein sequence ID" value="CAK0837864.1"/>
    <property type="molecule type" value="Genomic_DNA"/>
</dbReference>
<organism evidence="3 4">
    <name type="scientific">Prorocentrum cordatum</name>
    <dbReference type="NCBI Taxonomy" id="2364126"/>
    <lineage>
        <taxon>Eukaryota</taxon>
        <taxon>Sar</taxon>
        <taxon>Alveolata</taxon>
        <taxon>Dinophyceae</taxon>
        <taxon>Prorocentrales</taxon>
        <taxon>Prorocentraceae</taxon>
        <taxon>Prorocentrum</taxon>
    </lineage>
</organism>
<evidence type="ECO:0000256" key="2">
    <source>
        <dbReference type="SAM" id="SignalP"/>
    </source>
</evidence>
<proteinExistence type="predicted"/>
<feature type="region of interest" description="Disordered" evidence="1">
    <location>
        <begin position="1167"/>
        <end position="1305"/>
    </location>
</feature>
<keyword evidence="2" id="KW-0732">Signal</keyword>
<dbReference type="Proteomes" id="UP001189429">
    <property type="component" value="Unassembled WGS sequence"/>
</dbReference>
<evidence type="ECO:0000313" key="3">
    <source>
        <dbReference type="EMBL" id="CAK0837864.1"/>
    </source>
</evidence>
<reference evidence="3" key="1">
    <citation type="submission" date="2023-10" db="EMBL/GenBank/DDBJ databases">
        <authorList>
            <person name="Chen Y."/>
            <person name="Shah S."/>
            <person name="Dougan E. K."/>
            <person name="Thang M."/>
            <person name="Chan C."/>
        </authorList>
    </citation>
    <scope>NUCLEOTIDE SEQUENCE [LARGE SCALE GENOMIC DNA]</scope>
</reference>
<protein>
    <recommendedName>
        <fullName evidence="5">RNA-directed RNA polymerase</fullName>
    </recommendedName>
</protein>
<feature type="signal peptide" evidence="2">
    <location>
        <begin position="1"/>
        <end position="20"/>
    </location>
</feature>
<feature type="compositionally biased region" description="Gly residues" evidence="1">
    <location>
        <begin position="1266"/>
        <end position="1290"/>
    </location>
</feature>
<feature type="compositionally biased region" description="Gly residues" evidence="1">
    <location>
        <begin position="1176"/>
        <end position="1185"/>
    </location>
</feature>